<dbReference type="Proteomes" id="UP000243924">
    <property type="component" value="Chromosome I"/>
</dbReference>
<dbReference type="AlphaFoldDB" id="A0A1H2F575"/>
<feature type="transmembrane region" description="Helical" evidence="5">
    <location>
        <begin position="41"/>
        <end position="62"/>
    </location>
</feature>
<dbReference type="GO" id="GO:1902201">
    <property type="term" value="P:negative regulation of bacterial-type flagellum-dependent cell motility"/>
    <property type="evidence" value="ECO:0007669"/>
    <property type="project" value="TreeGrafter"/>
</dbReference>
<keyword evidence="8" id="KW-1185">Reference proteome</keyword>
<evidence type="ECO:0000256" key="3">
    <source>
        <dbReference type="ARBA" id="ARBA00012528"/>
    </source>
</evidence>
<keyword evidence="5" id="KW-1133">Transmembrane helix</keyword>
<dbReference type="GO" id="GO:0043709">
    <property type="term" value="P:cell adhesion involved in single-species biofilm formation"/>
    <property type="evidence" value="ECO:0007669"/>
    <property type="project" value="TreeGrafter"/>
</dbReference>
<evidence type="ECO:0000313" key="7">
    <source>
        <dbReference type="EMBL" id="SDU02550.1"/>
    </source>
</evidence>
<dbReference type="InterPro" id="IPR043128">
    <property type="entry name" value="Rev_trsase/Diguanyl_cyclase"/>
</dbReference>
<reference evidence="8" key="1">
    <citation type="submission" date="2016-10" db="EMBL/GenBank/DDBJ databases">
        <authorList>
            <person name="Varghese N."/>
            <person name="Submissions S."/>
        </authorList>
    </citation>
    <scope>NUCLEOTIDE SEQUENCE [LARGE SCALE GENOMIC DNA]</scope>
    <source>
        <strain evidence="8">CECT 8338</strain>
    </source>
</reference>
<dbReference type="Pfam" id="PF00990">
    <property type="entry name" value="GGDEF"/>
    <property type="match status" value="1"/>
</dbReference>
<keyword evidence="5" id="KW-0472">Membrane</keyword>
<proteinExistence type="predicted"/>
<dbReference type="FunFam" id="3.30.70.270:FF:000001">
    <property type="entry name" value="Diguanylate cyclase domain protein"/>
    <property type="match status" value="1"/>
</dbReference>
<evidence type="ECO:0000256" key="2">
    <source>
        <dbReference type="ARBA" id="ARBA00004533"/>
    </source>
</evidence>
<dbReference type="SUPFAM" id="SSF55073">
    <property type="entry name" value="Nucleotide cyclase"/>
    <property type="match status" value="1"/>
</dbReference>
<dbReference type="InterPro" id="IPR050469">
    <property type="entry name" value="Diguanylate_Cyclase"/>
</dbReference>
<comment type="cofactor">
    <cofactor evidence="1">
        <name>Mg(2+)</name>
        <dbReference type="ChEBI" id="CHEBI:18420"/>
    </cofactor>
</comment>
<gene>
    <name evidence="7" type="ORF">SAMN05216210_1299</name>
</gene>
<dbReference type="GO" id="GO:0052621">
    <property type="term" value="F:diguanylate cyclase activity"/>
    <property type="evidence" value="ECO:0007669"/>
    <property type="project" value="UniProtKB-EC"/>
</dbReference>
<sequence>MAEFWNRLKHDFQLSIVMLVGLCAFIGITPYAIYRLLEGNYLVGIVDSVLVICTLGAVRWAWVTGDTIRPGQFLAVIFSVGTVMVANNLGVNGLFWFYTLILFNFFVVPPRQSIVATSLALVAICVLGLQPGAQVFESYYQMMSFIVTSSIASFFAFVFAFRGRRQREQLNTLATLDPLTSTGNRRTMERELTIAMAEHRRYGKEYGLLMLDLDHFKRVNDLYGHKAGDQVLVAVADLLESASRESDRLFRLGGEEFVLLLPLVDMLGLERAAQHLCTAVAEQVRSPGGPVTVSIGGAALGRQENWQAWLHEADECLYRAKHAGRNGYMISGLDSPARVLTVVSGTD</sequence>
<evidence type="ECO:0000256" key="1">
    <source>
        <dbReference type="ARBA" id="ARBA00001946"/>
    </source>
</evidence>
<dbReference type="EMBL" id="LT629787">
    <property type="protein sequence ID" value="SDU02550.1"/>
    <property type="molecule type" value="Genomic_DNA"/>
</dbReference>
<comment type="catalytic activity">
    <reaction evidence="4">
        <text>2 GTP = 3',3'-c-di-GMP + 2 diphosphate</text>
        <dbReference type="Rhea" id="RHEA:24898"/>
        <dbReference type="ChEBI" id="CHEBI:33019"/>
        <dbReference type="ChEBI" id="CHEBI:37565"/>
        <dbReference type="ChEBI" id="CHEBI:58805"/>
        <dbReference type="EC" id="2.7.7.65"/>
    </reaction>
</comment>
<evidence type="ECO:0000256" key="5">
    <source>
        <dbReference type="SAM" id="Phobius"/>
    </source>
</evidence>
<dbReference type="SMART" id="SM00267">
    <property type="entry name" value="GGDEF"/>
    <property type="match status" value="1"/>
</dbReference>
<dbReference type="InterPro" id="IPR029787">
    <property type="entry name" value="Nucleotide_cyclase"/>
</dbReference>
<organism evidence="7 8">
    <name type="scientific">Halopseudomonas salegens</name>
    <dbReference type="NCBI Taxonomy" id="1434072"/>
    <lineage>
        <taxon>Bacteria</taxon>
        <taxon>Pseudomonadati</taxon>
        <taxon>Pseudomonadota</taxon>
        <taxon>Gammaproteobacteria</taxon>
        <taxon>Pseudomonadales</taxon>
        <taxon>Pseudomonadaceae</taxon>
        <taxon>Halopseudomonas</taxon>
    </lineage>
</organism>
<keyword evidence="5" id="KW-0812">Transmembrane</keyword>
<accession>A0A1H2F575</accession>
<dbReference type="RefSeq" id="WP_092385270.1">
    <property type="nucleotide sequence ID" value="NZ_LT629787.1"/>
</dbReference>
<feature type="transmembrane region" description="Helical" evidence="5">
    <location>
        <begin position="12"/>
        <end position="34"/>
    </location>
</feature>
<dbReference type="PANTHER" id="PTHR45138:SF9">
    <property type="entry name" value="DIGUANYLATE CYCLASE DGCM-RELATED"/>
    <property type="match status" value="1"/>
</dbReference>
<dbReference type="CDD" id="cd01949">
    <property type="entry name" value="GGDEF"/>
    <property type="match status" value="1"/>
</dbReference>
<feature type="transmembrane region" description="Helical" evidence="5">
    <location>
        <begin position="74"/>
        <end position="107"/>
    </location>
</feature>
<dbReference type="InterPro" id="IPR000160">
    <property type="entry name" value="GGDEF_dom"/>
</dbReference>
<dbReference type="STRING" id="1434072.SAMN05216210_1299"/>
<dbReference type="GO" id="GO:0005886">
    <property type="term" value="C:plasma membrane"/>
    <property type="evidence" value="ECO:0007669"/>
    <property type="project" value="UniProtKB-SubCell"/>
</dbReference>
<name>A0A1H2F575_9GAMM</name>
<dbReference type="PANTHER" id="PTHR45138">
    <property type="entry name" value="REGULATORY COMPONENTS OF SENSORY TRANSDUCTION SYSTEM"/>
    <property type="match status" value="1"/>
</dbReference>
<dbReference type="NCBIfam" id="TIGR00254">
    <property type="entry name" value="GGDEF"/>
    <property type="match status" value="1"/>
</dbReference>
<feature type="transmembrane region" description="Helical" evidence="5">
    <location>
        <begin position="139"/>
        <end position="161"/>
    </location>
</feature>
<evidence type="ECO:0000256" key="4">
    <source>
        <dbReference type="ARBA" id="ARBA00034247"/>
    </source>
</evidence>
<dbReference type="OrthoDB" id="9812260at2"/>
<evidence type="ECO:0000313" key="8">
    <source>
        <dbReference type="Proteomes" id="UP000243924"/>
    </source>
</evidence>
<dbReference type="Gene3D" id="3.30.70.270">
    <property type="match status" value="1"/>
</dbReference>
<comment type="subcellular location">
    <subcellularLocation>
        <location evidence="2">Cell inner membrane</location>
    </subcellularLocation>
</comment>
<dbReference type="EC" id="2.7.7.65" evidence="3"/>
<feature type="domain" description="GGDEF" evidence="6">
    <location>
        <begin position="204"/>
        <end position="333"/>
    </location>
</feature>
<dbReference type="PROSITE" id="PS50887">
    <property type="entry name" value="GGDEF"/>
    <property type="match status" value="1"/>
</dbReference>
<evidence type="ECO:0000259" key="6">
    <source>
        <dbReference type="PROSITE" id="PS50887"/>
    </source>
</evidence>
<protein>
    <recommendedName>
        <fullName evidence="3">diguanylate cyclase</fullName>
        <ecNumber evidence="3">2.7.7.65</ecNumber>
    </recommendedName>
</protein>